<dbReference type="GO" id="GO:0007076">
    <property type="term" value="P:mitotic chromosome condensation"/>
    <property type="evidence" value="ECO:0007669"/>
    <property type="project" value="InterPro"/>
</dbReference>
<proteinExistence type="predicted"/>
<keyword evidence="3" id="KW-0498">Mitosis</keyword>
<dbReference type="Gene3D" id="1.25.10.10">
    <property type="entry name" value="Leucine-rich Repeat Variant"/>
    <property type="match status" value="1"/>
</dbReference>
<evidence type="ECO:0000259" key="8">
    <source>
        <dbReference type="Pfam" id="PF12717"/>
    </source>
</evidence>
<dbReference type="InterPro" id="IPR016024">
    <property type="entry name" value="ARM-type_fold"/>
</dbReference>
<dbReference type="GO" id="GO:0042393">
    <property type="term" value="F:histone binding"/>
    <property type="evidence" value="ECO:0007669"/>
    <property type="project" value="TreeGrafter"/>
</dbReference>
<dbReference type="GO" id="GO:0000779">
    <property type="term" value="C:condensed chromosome, centromeric region"/>
    <property type="evidence" value="ECO:0007669"/>
    <property type="project" value="TreeGrafter"/>
</dbReference>
<evidence type="ECO:0000256" key="7">
    <source>
        <dbReference type="SAM" id="MobiDB-lite"/>
    </source>
</evidence>
<feature type="region of interest" description="Disordered" evidence="7">
    <location>
        <begin position="1214"/>
        <end position="1235"/>
    </location>
</feature>
<feature type="compositionally biased region" description="Low complexity" evidence="7">
    <location>
        <begin position="1224"/>
        <end position="1235"/>
    </location>
</feature>
<feature type="region of interest" description="Disordered" evidence="7">
    <location>
        <begin position="1383"/>
        <end position="1434"/>
    </location>
</feature>
<evidence type="ECO:0000313" key="9">
    <source>
        <dbReference type="EMBL" id="CAE4604895.1"/>
    </source>
</evidence>
<evidence type="ECO:0000256" key="3">
    <source>
        <dbReference type="ARBA" id="ARBA00022776"/>
    </source>
</evidence>
<feature type="region of interest" description="Disordered" evidence="7">
    <location>
        <begin position="308"/>
        <end position="380"/>
    </location>
</feature>
<evidence type="ECO:0000256" key="2">
    <source>
        <dbReference type="ARBA" id="ARBA00022618"/>
    </source>
</evidence>
<feature type="region of interest" description="Disordered" evidence="7">
    <location>
        <begin position="150"/>
        <end position="186"/>
    </location>
</feature>
<feature type="compositionally biased region" description="Low complexity" evidence="7">
    <location>
        <begin position="1472"/>
        <end position="1482"/>
    </location>
</feature>
<feature type="region of interest" description="Disordered" evidence="7">
    <location>
        <begin position="1456"/>
        <end position="1616"/>
    </location>
</feature>
<keyword evidence="2" id="KW-0132">Cell division</keyword>
<reference evidence="9" key="1">
    <citation type="submission" date="2021-01" db="EMBL/GenBank/DDBJ databases">
        <authorList>
            <person name="Corre E."/>
            <person name="Pelletier E."/>
            <person name="Niang G."/>
            <person name="Scheremetjew M."/>
            <person name="Finn R."/>
            <person name="Kale V."/>
            <person name="Holt S."/>
            <person name="Cochrane G."/>
            <person name="Meng A."/>
            <person name="Brown T."/>
            <person name="Cohen L."/>
        </authorList>
    </citation>
    <scope>NUCLEOTIDE SEQUENCE</scope>
    <source>
        <strain evidence="9">CCMP3105</strain>
    </source>
</reference>
<feature type="compositionally biased region" description="Low complexity" evidence="7">
    <location>
        <begin position="318"/>
        <end position="329"/>
    </location>
</feature>
<dbReference type="GO" id="GO:0000796">
    <property type="term" value="C:condensin complex"/>
    <property type="evidence" value="ECO:0007669"/>
    <property type="project" value="TreeGrafter"/>
</dbReference>
<evidence type="ECO:0000256" key="6">
    <source>
        <dbReference type="ARBA" id="ARBA00023306"/>
    </source>
</evidence>
<feature type="compositionally biased region" description="Pro residues" evidence="7">
    <location>
        <begin position="1383"/>
        <end position="1406"/>
    </location>
</feature>
<protein>
    <recommendedName>
        <fullName evidence="8">Condensin complex subunit 1 C-terminal domain-containing protein</fullName>
    </recommendedName>
</protein>
<evidence type="ECO:0000256" key="1">
    <source>
        <dbReference type="ARBA" id="ARBA00004123"/>
    </source>
</evidence>
<dbReference type="GO" id="GO:0010032">
    <property type="term" value="P:meiotic chromosome condensation"/>
    <property type="evidence" value="ECO:0007669"/>
    <property type="project" value="TreeGrafter"/>
</dbReference>
<keyword evidence="5" id="KW-0539">Nucleus</keyword>
<dbReference type="InterPro" id="IPR032682">
    <property type="entry name" value="Cnd1_C"/>
</dbReference>
<dbReference type="InterPro" id="IPR011989">
    <property type="entry name" value="ARM-like"/>
</dbReference>
<sequence length="1637" mass="170894">MGRLGPLGEAQLAIEALELARVSPAAWPALHEAASAPSVDLDIELDHISVEALGAVASGLRSLHAGPPCDELWEWLAQPADPEAPAGGLARNRALLALLAQAIGGSGRIGAAAGGVYLALLSAEGAERSWGTLFQPAIFRGVLCALRPLRAQGRRPKPPPEGGGPGEGQEPELTQGEPVGGEPAAARSEASELLGSLVLFLQARPISASPDAVALTVAELAALVVQPVEESVAQVAAAGLSAVAVGAQGREEARRTATAVLRAVVPALLMAPDRTVTSQPSVPKVLQQARLAALGLVREVFRQQPALLYRRADPQPPDAAAEAVDSSSESEVEEPRGGGTTDEAPEAEAGRSDRSSAEEALPPELPQRGRPRKRGRGQGADDPILALLQILCAQAPERAEWRAAASDAVVSLLGDAAAEQRRAGVEADVSCLEAAPCEETELPASVLVRFLLSLGRLLRAERASLRVVAVEVAGTALERSDVLAEAGWGRAGAGEDAAAARARLDAWLLAALVRHCGDAVPTVRSHALNGLAAAIAPLSKYAKGRKLLQAALSGRGLDDPGGVDIPRLFRSAALDEKAFTRRASLGVFEAVLRLPVGLLDADLEALMARFDLDLLGQLACDDSVMVRRASVLSLSLLMRTWPTRRACTLWATSVLPLVLDPEGGVVERALEEVDAAVLQPLVRLRGEQRTAPPGDALAVPAKPQLPPVLEVLDSEGLEYLQRAVRGFNHRAQRMLLVQFASSLTSVVRECLELPLAEWPNAVWSLLEELASMGSKNVPAELILDAWERFDAVAGPSANPLAGCGRSPHAGAGGGGRGARKPHLLGVQILRVLEYVAPSLRAWRASELADGLRRRLSSLALPTEQVRAAMCVVERLERARLVDSSAMAAWRDTLLHTIEARLSEHVRQGGRPGLDSRPQTELYGCLVTLGELALVDEASVSASLVLALQTFVASAASVGEARSEMDSVGRGHALAALGKLCLRREALAKRSVELFVLHLGEHEPFAIRNNALIVLWDLCVHYTALVDRFVPCMADLLRDPNELLRKQAAMVLASLLSENFIKFKGPLMHRFLYALSDPAFAVRYLVECLFVRIIHKRNPTIFTQSFVSVVCVLNGWSGHPSYPGAADNESFCLREHSPRRTAVYRFMLSLMTQAQKFSVCAQLVTGFLAAFADAEGQQRLELPRLESEPGGQALSDAFSLLCCKEMRVCFSPKLAGQEDEDSPEADGSASGAGASAGSGAASAATGGASGAEAARGAFSGLLRRVVCESIVPVLVQLKDLMEAQRSPFLGRLRHCLCEILREFRDDLPEFLGSDARLVEEVAFDLAGATGAGASAEQGDEKTEGGAGTEGKALWEAAFEAGYGRPGFKKRLSIGTVMAASAAAAPPPVPAAPVPASFSPPAPPPAASPPASERASSEVAGTTSEAPSVPSPAVPSPSVAAKAAAAAAAFVARQGLRPRAGCGGGNTPVLPMQPASARAAPPRRLGGAEDLLAQAPSPARASPGVVETPRLTRFPGTGPAAATPRSSPGVGLVSAVLGLRSGEQPSPWAGSQKPSPRPPPSSTKRETLFTPTGGRRPASTPTAGGGGVGLVQAMEMCSTPRRSPPPGGAPAVAVTPTGGALGLAGAAELQRSSAKRRAV</sequence>
<feature type="compositionally biased region" description="Low complexity" evidence="7">
    <location>
        <begin position="1407"/>
        <end position="1418"/>
    </location>
</feature>
<keyword evidence="4" id="KW-0226">DNA condensation</keyword>
<dbReference type="InterPro" id="IPR026971">
    <property type="entry name" value="CND1/NCAPD3"/>
</dbReference>
<dbReference type="PANTHER" id="PTHR14222:SF1">
    <property type="entry name" value="CONDENSIN-2 COMPLEX SUBUNIT D3"/>
    <property type="match status" value="1"/>
</dbReference>
<keyword evidence="6" id="KW-0131">Cell cycle</keyword>
<feature type="domain" description="Condensin complex subunit 1 C-terminal" evidence="8">
    <location>
        <begin position="1006"/>
        <end position="1164"/>
    </location>
</feature>
<feature type="compositionally biased region" description="Basic and acidic residues" evidence="7">
    <location>
        <begin position="348"/>
        <end position="357"/>
    </location>
</feature>
<gene>
    <name evidence="9" type="ORF">AMON00008_LOCUS30881</name>
</gene>
<name>A0A7S4VDN2_9DINO</name>
<dbReference type="PANTHER" id="PTHR14222">
    <property type="entry name" value="CONDENSIN"/>
    <property type="match status" value="1"/>
</dbReference>
<evidence type="ECO:0000256" key="4">
    <source>
        <dbReference type="ARBA" id="ARBA00023067"/>
    </source>
</evidence>
<accession>A0A7S4VDN2</accession>
<dbReference type="GO" id="GO:0005634">
    <property type="term" value="C:nucleus"/>
    <property type="evidence" value="ECO:0007669"/>
    <property type="project" value="UniProtKB-SubCell"/>
</dbReference>
<evidence type="ECO:0000256" key="5">
    <source>
        <dbReference type="ARBA" id="ARBA00023242"/>
    </source>
</evidence>
<organism evidence="9">
    <name type="scientific">Alexandrium monilatum</name>
    <dbReference type="NCBI Taxonomy" id="311494"/>
    <lineage>
        <taxon>Eukaryota</taxon>
        <taxon>Sar</taxon>
        <taxon>Alveolata</taxon>
        <taxon>Dinophyceae</taxon>
        <taxon>Gonyaulacales</taxon>
        <taxon>Pyrocystaceae</taxon>
        <taxon>Alexandrium</taxon>
    </lineage>
</organism>
<dbReference type="GO" id="GO:0051301">
    <property type="term" value="P:cell division"/>
    <property type="evidence" value="ECO:0007669"/>
    <property type="project" value="UniProtKB-KW"/>
</dbReference>
<dbReference type="EMBL" id="HBNR01044381">
    <property type="protein sequence ID" value="CAE4604895.1"/>
    <property type="molecule type" value="Transcribed_RNA"/>
</dbReference>
<feature type="compositionally biased region" description="Low complexity" evidence="7">
    <location>
        <begin position="1607"/>
        <end position="1616"/>
    </location>
</feature>
<comment type="subcellular location">
    <subcellularLocation>
        <location evidence="1">Nucleus</location>
    </subcellularLocation>
</comment>
<dbReference type="Pfam" id="PF12717">
    <property type="entry name" value="Cnd1"/>
    <property type="match status" value="1"/>
</dbReference>
<dbReference type="SUPFAM" id="SSF48371">
    <property type="entry name" value="ARM repeat"/>
    <property type="match status" value="1"/>
</dbReference>